<dbReference type="InterPro" id="IPR002177">
    <property type="entry name" value="DPS_DNA-bd"/>
</dbReference>
<dbReference type="Proteomes" id="UP000304148">
    <property type="component" value="Chromosome"/>
</dbReference>
<dbReference type="PANTHER" id="PTHR42932:SF1">
    <property type="entry name" value="GENERAL STRESS PROTEIN 20U"/>
    <property type="match status" value="1"/>
</dbReference>
<dbReference type="EMBL" id="LS992241">
    <property type="protein sequence ID" value="SYX85392.1"/>
    <property type="molecule type" value="Genomic_DNA"/>
</dbReference>
<dbReference type="Gene3D" id="1.20.1260.10">
    <property type="match status" value="1"/>
</dbReference>
<dbReference type="RefSeq" id="WP_021259033.1">
    <property type="nucleotide sequence ID" value="NZ_LS992241.1"/>
</dbReference>
<dbReference type="CDD" id="cd01043">
    <property type="entry name" value="DPS"/>
    <property type="match status" value="1"/>
</dbReference>
<evidence type="ECO:0000313" key="5">
    <source>
        <dbReference type="Proteomes" id="UP000304148"/>
    </source>
</evidence>
<feature type="domain" description="Ferritin/DPS" evidence="3">
    <location>
        <begin position="10"/>
        <end position="146"/>
    </location>
</feature>
<protein>
    <submittedName>
        <fullName evidence="4">DNA-protecting protein, mini-ferritin</fullName>
    </submittedName>
</protein>
<sequence length="147" mass="16781">MANNEKLQSLLNQQVANLNVLYVKLHNYHWYVKGPLFFTLHEKFEEFYNEITAKMDDVAERLLTIGGRPYATVKQYLEHTTLQEATGSETAEEMVKQLVKDFNQLIAECGEAQEAAQAAGDEPTNDLFIGIQSDLEKHVWMLNAFLA</sequence>
<proteinExistence type="inferred from homology"/>
<evidence type="ECO:0000256" key="1">
    <source>
        <dbReference type="ARBA" id="ARBA00009497"/>
    </source>
</evidence>
<dbReference type="PIRSF" id="PIRSF005900">
    <property type="entry name" value="Dps"/>
    <property type="match status" value="1"/>
</dbReference>
<evidence type="ECO:0000259" key="3">
    <source>
        <dbReference type="Pfam" id="PF00210"/>
    </source>
</evidence>
<accession>A0A383RFM7</accession>
<dbReference type="GO" id="GO:0016722">
    <property type="term" value="F:oxidoreductase activity, acting on metal ions"/>
    <property type="evidence" value="ECO:0007669"/>
    <property type="project" value="InterPro"/>
</dbReference>
<dbReference type="PROSITE" id="PS00819">
    <property type="entry name" value="DPS_2"/>
    <property type="match status" value="1"/>
</dbReference>
<dbReference type="InterPro" id="IPR008331">
    <property type="entry name" value="Ferritin_DPS_dom"/>
</dbReference>
<dbReference type="InterPro" id="IPR023188">
    <property type="entry name" value="DPS_DNA-bd_CS"/>
</dbReference>
<dbReference type="AlphaFoldDB" id="A0A383RFM7"/>
<dbReference type="Pfam" id="PF00210">
    <property type="entry name" value="Ferritin"/>
    <property type="match status" value="1"/>
</dbReference>
<dbReference type="PANTHER" id="PTHR42932">
    <property type="entry name" value="GENERAL STRESS PROTEIN 20U"/>
    <property type="match status" value="1"/>
</dbReference>
<dbReference type="InterPro" id="IPR012347">
    <property type="entry name" value="Ferritin-like"/>
</dbReference>
<reference evidence="5" key="1">
    <citation type="submission" date="2018-08" db="EMBL/GenBank/DDBJ databases">
        <authorList>
            <person name="Chevrot R."/>
        </authorList>
    </citation>
    <scope>NUCLEOTIDE SEQUENCE [LARGE SCALE GENOMIC DNA]</scope>
</reference>
<dbReference type="InterPro" id="IPR009078">
    <property type="entry name" value="Ferritin-like_SF"/>
</dbReference>
<gene>
    <name evidence="4" type="primary">dps</name>
    <name evidence="4" type="ORF">PBLR_13814</name>
</gene>
<comment type="similarity">
    <text evidence="1 2">Belongs to the Dps family.</text>
</comment>
<evidence type="ECO:0000313" key="4">
    <source>
        <dbReference type="EMBL" id="SYX85392.1"/>
    </source>
</evidence>
<evidence type="ECO:0000256" key="2">
    <source>
        <dbReference type="RuleBase" id="RU003875"/>
    </source>
</evidence>
<dbReference type="PROSITE" id="PS00818">
    <property type="entry name" value="DPS_1"/>
    <property type="match status" value="1"/>
</dbReference>
<dbReference type="PRINTS" id="PR01346">
    <property type="entry name" value="HELNAPAPROT"/>
</dbReference>
<dbReference type="SUPFAM" id="SSF47240">
    <property type="entry name" value="Ferritin-like"/>
    <property type="match status" value="1"/>
</dbReference>
<organism evidence="4 5">
    <name type="scientific">Paenibacillus alvei</name>
    <name type="common">Bacillus alvei</name>
    <dbReference type="NCBI Taxonomy" id="44250"/>
    <lineage>
        <taxon>Bacteria</taxon>
        <taxon>Bacillati</taxon>
        <taxon>Bacillota</taxon>
        <taxon>Bacilli</taxon>
        <taxon>Bacillales</taxon>
        <taxon>Paenibacillaceae</taxon>
        <taxon>Paenibacillus</taxon>
    </lineage>
</organism>
<name>A0A383RFM7_PAEAL</name>
<dbReference type="GO" id="GO:0008199">
    <property type="term" value="F:ferric iron binding"/>
    <property type="evidence" value="ECO:0007669"/>
    <property type="project" value="InterPro"/>
</dbReference>